<name>J9GFY3_9ZZZZ</name>
<gene>
    <name evidence="1" type="ORF">EVA_11192</name>
</gene>
<sequence length="88" mass="10655">MIFKFVQPFQLGRICIQHRDIVTQLLQKHDKVCARTAAAYDQNIQRIQHLSKQKSAVLKKRRYNHIHYSVFRMQKKGRHIKRQKIEKT</sequence>
<dbReference type="EMBL" id="AMCI01003263">
    <property type="protein sequence ID" value="EJX00703.1"/>
    <property type="molecule type" value="Genomic_DNA"/>
</dbReference>
<proteinExistence type="predicted"/>
<reference evidence="1" key="1">
    <citation type="journal article" date="2012" name="PLoS ONE">
        <title>Gene sets for utilization of primary and secondary nutrition supplies in the distal gut of endangered iberian lynx.</title>
        <authorList>
            <person name="Alcaide M."/>
            <person name="Messina E."/>
            <person name="Richter M."/>
            <person name="Bargiela R."/>
            <person name="Peplies J."/>
            <person name="Huws S.A."/>
            <person name="Newbold C.J."/>
            <person name="Golyshin P.N."/>
            <person name="Simon M.A."/>
            <person name="Lopez G."/>
            <person name="Yakimov M.M."/>
            <person name="Ferrer M."/>
        </authorList>
    </citation>
    <scope>NUCLEOTIDE SEQUENCE</scope>
</reference>
<protein>
    <submittedName>
        <fullName evidence="1">Uncharacterized protein</fullName>
    </submittedName>
</protein>
<dbReference type="AlphaFoldDB" id="J9GFY3"/>
<accession>J9GFY3</accession>
<organism evidence="1">
    <name type="scientific">gut metagenome</name>
    <dbReference type="NCBI Taxonomy" id="749906"/>
    <lineage>
        <taxon>unclassified sequences</taxon>
        <taxon>metagenomes</taxon>
        <taxon>organismal metagenomes</taxon>
    </lineage>
</organism>
<evidence type="ECO:0000313" key="1">
    <source>
        <dbReference type="EMBL" id="EJX00703.1"/>
    </source>
</evidence>
<comment type="caution">
    <text evidence="1">The sequence shown here is derived from an EMBL/GenBank/DDBJ whole genome shotgun (WGS) entry which is preliminary data.</text>
</comment>